<protein>
    <submittedName>
        <fullName evidence="3">Uncharacterized protein</fullName>
    </submittedName>
</protein>
<feature type="transmembrane region" description="Helical" evidence="2">
    <location>
        <begin position="6"/>
        <end position="26"/>
    </location>
</feature>
<keyword evidence="2" id="KW-0812">Transmembrane</keyword>
<organism evidence="3 4">
    <name type="scientific">Paenibacillus physcomitrellae</name>
    <dbReference type="NCBI Taxonomy" id="1619311"/>
    <lineage>
        <taxon>Bacteria</taxon>
        <taxon>Bacillati</taxon>
        <taxon>Bacillota</taxon>
        <taxon>Bacilli</taxon>
        <taxon>Bacillales</taxon>
        <taxon>Paenibacillaceae</taxon>
        <taxon>Paenibacillus</taxon>
    </lineage>
</organism>
<evidence type="ECO:0000313" key="3">
    <source>
        <dbReference type="EMBL" id="GGA44937.1"/>
    </source>
</evidence>
<feature type="compositionally biased region" description="Basic and acidic residues" evidence="1">
    <location>
        <begin position="83"/>
        <end position="100"/>
    </location>
</feature>
<feature type="compositionally biased region" description="Low complexity" evidence="1">
    <location>
        <begin position="70"/>
        <end position="82"/>
    </location>
</feature>
<dbReference type="EMBL" id="BMHF01000012">
    <property type="protein sequence ID" value="GGA44937.1"/>
    <property type="molecule type" value="Genomic_DNA"/>
</dbReference>
<dbReference type="RefSeq" id="WP_094095939.1">
    <property type="nucleotide sequence ID" value="NZ_BMHF01000012.1"/>
</dbReference>
<feature type="region of interest" description="Disordered" evidence="1">
    <location>
        <begin position="34"/>
        <end position="128"/>
    </location>
</feature>
<accession>A0ABQ1GJ30</accession>
<sequence>MANTKWIKWATGLAGVLMFTGFVGYLSKGEQQEGAIGNPSLAAGGTQSNQAGSGNPKSDITDQWQNDMEGNSSDSGTNSSASRGERYEERGNFGSGHERGGFAQGGDQSLDSGDSSNGDNDMFRTRAS</sequence>
<keyword evidence="2" id="KW-1133">Transmembrane helix</keyword>
<name>A0ABQ1GJ30_9BACL</name>
<dbReference type="Proteomes" id="UP000609323">
    <property type="component" value="Unassembled WGS sequence"/>
</dbReference>
<keyword evidence="4" id="KW-1185">Reference proteome</keyword>
<evidence type="ECO:0000256" key="2">
    <source>
        <dbReference type="SAM" id="Phobius"/>
    </source>
</evidence>
<keyword evidence="2" id="KW-0472">Membrane</keyword>
<comment type="caution">
    <text evidence="3">The sequence shown here is derived from an EMBL/GenBank/DDBJ whole genome shotgun (WGS) entry which is preliminary data.</text>
</comment>
<reference evidence="4" key="1">
    <citation type="journal article" date="2019" name="Int. J. Syst. Evol. Microbiol.">
        <title>The Global Catalogue of Microorganisms (GCM) 10K type strain sequencing project: providing services to taxonomists for standard genome sequencing and annotation.</title>
        <authorList>
            <consortium name="The Broad Institute Genomics Platform"/>
            <consortium name="The Broad Institute Genome Sequencing Center for Infectious Disease"/>
            <person name="Wu L."/>
            <person name="Ma J."/>
        </authorList>
    </citation>
    <scope>NUCLEOTIDE SEQUENCE [LARGE SCALE GENOMIC DNA]</scope>
    <source>
        <strain evidence="4">CGMCC 1.15044</strain>
    </source>
</reference>
<evidence type="ECO:0000313" key="4">
    <source>
        <dbReference type="Proteomes" id="UP000609323"/>
    </source>
</evidence>
<proteinExistence type="predicted"/>
<evidence type="ECO:0000256" key="1">
    <source>
        <dbReference type="SAM" id="MobiDB-lite"/>
    </source>
</evidence>
<feature type="compositionally biased region" description="Low complexity" evidence="1">
    <location>
        <begin position="105"/>
        <end position="120"/>
    </location>
</feature>
<gene>
    <name evidence="3" type="ORF">GCM10010917_32830</name>
</gene>
<feature type="compositionally biased region" description="Polar residues" evidence="1">
    <location>
        <begin position="45"/>
        <end position="69"/>
    </location>
</feature>